<dbReference type="Gene3D" id="3.40.50.300">
    <property type="entry name" value="P-loop containing nucleotide triphosphate hydrolases"/>
    <property type="match status" value="1"/>
</dbReference>
<evidence type="ECO:0000259" key="5">
    <source>
        <dbReference type="Pfam" id="PF23598"/>
    </source>
</evidence>
<dbReference type="InterPro" id="IPR058922">
    <property type="entry name" value="WHD_DRP"/>
</dbReference>
<dbReference type="InterPro" id="IPR055414">
    <property type="entry name" value="LRR_R13L4/SHOC2-like"/>
</dbReference>
<dbReference type="AlphaFoldDB" id="A0A5J9SX34"/>
<dbReference type="Gene3D" id="1.10.10.10">
    <property type="entry name" value="Winged helix-like DNA-binding domain superfamily/Winged helix DNA-binding domain"/>
    <property type="match status" value="1"/>
</dbReference>
<dbReference type="InterPro" id="IPR027417">
    <property type="entry name" value="P-loop_NTPase"/>
</dbReference>
<accession>A0A5J9SX34</accession>
<dbReference type="Pfam" id="PF23559">
    <property type="entry name" value="WHD_DRP"/>
    <property type="match status" value="1"/>
</dbReference>
<evidence type="ECO:0000256" key="1">
    <source>
        <dbReference type="ARBA" id="ARBA00022737"/>
    </source>
</evidence>
<gene>
    <name evidence="6" type="ORF">EJB05_50882</name>
</gene>
<evidence type="ECO:0000259" key="4">
    <source>
        <dbReference type="Pfam" id="PF23559"/>
    </source>
</evidence>
<protein>
    <submittedName>
        <fullName evidence="6">Uncharacterized protein</fullName>
    </submittedName>
</protein>
<dbReference type="Gene3D" id="1.10.8.430">
    <property type="entry name" value="Helical domain of apoptotic protease-activating factors"/>
    <property type="match status" value="1"/>
</dbReference>
<evidence type="ECO:0000256" key="2">
    <source>
        <dbReference type="ARBA" id="ARBA00022821"/>
    </source>
</evidence>
<evidence type="ECO:0000313" key="7">
    <source>
        <dbReference type="Proteomes" id="UP000324897"/>
    </source>
</evidence>
<sequence length="638" mass="72741">MGYFIVIDDIWDVSLWEKIQYSLVENNLGCKIIITTRNREVAEKIGSSIYNMKPLSDEISGILFYGRIFGSREMCPEEFSVVSTKILKKCGGVPLAICTISSLLANKKENIADWDELCGSIGSGLAKDPSMEGMRKIMSLSYYDLPSHLKTCLLYLSIFPEDFDIRVDRLILRWMAEDFIKQVKTGDSLYEIGYSYFIELVNRSMIQFSEHIFGKFYNTWRVHDVVLDLICSLAKEENFVTLSHDIKQNTSQQSKVRRLSLQKTSGATSCEMSHVRSFTIFNPAFDSMPMLSSFRALRVLDMEGCYNLQDHNLSYVGSLVQLRYLGLRGTWYDGELPKDLGKLQFLQALDLRATQVKELPASIMRLKRLMVVQLEENTRLPNGIFRDLTALEELSGGKFIESTNFVEELGGLTNLRVLEMNLEAADQSSMETLVPSLCCMQKLRELSVYAGSVINKEDRAPLQCLCELFARGLLHQLPTWLSAPCMPQLIRLDIDVQVLRQQDVDALGRLPSLEILYLHDYKVATGETLTVNSSMFPRLTMWASILTSIVPVFRRGSAPRLRDIRFYFNVQEMMDAWNGSFDFGLENLGCLERFTAHVDDEEATEQEWEAAVEGLRRARDTHPNGATFDVWSLTHKLL</sequence>
<feature type="domain" description="Disease resistance R13L4/SHOC-2-like LRR" evidence="5">
    <location>
        <begin position="274"/>
        <end position="627"/>
    </location>
</feature>
<dbReference type="Proteomes" id="UP000324897">
    <property type="component" value="Unassembled WGS sequence"/>
</dbReference>
<dbReference type="InterPro" id="IPR032675">
    <property type="entry name" value="LRR_dom_sf"/>
</dbReference>
<feature type="domain" description="Disease resistance protein winged helix" evidence="4">
    <location>
        <begin position="158"/>
        <end position="230"/>
    </location>
</feature>
<feature type="non-terminal residue" evidence="6">
    <location>
        <position position="1"/>
    </location>
</feature>
<dbReference type="SUPFAM" id="SSF52058">
    <property type="entry name" value="L domain-like"/>
    <property type="match status" value="1"/>
</dbReference>
<evidence type="ECO:0000259" key="3">
    <source>
        <dbReference type="Pfam" id="PF00931"/>
    </source>
</evidence>
<organism evidence="6 7">
    <name type="scientific">Eragrostis curvula</name>
    <name type="common">weeping love grass</name>
    <dbReference type="NCBI Taxonomy" id="38414"/>
    <lineage>
        <taxon>Eukaryota</taxon>
        <taxon>Viridiplantae</taxon>
        <taxon>Streptophyta</taxon>
        <taxon>Embryophyta</taxon>
        <taxon>Tracheophyta</taxon>
        <taxon>Spermatophyta</taxon>
        <taxon>Magnoliopsida</taxon>
        <taxon>Liliopsida</taxon>
        <taxon>Poales</taxon>
        <taxon>Poaceae</taxon>
        <taxon>PACMAD clade</taxon>
        <taxon>Chloridoideae</taxon>
        <taxon>Eragrostideae</taxon>
        <taxon>Eragrostidinae</taxon>
        <taxon>Eragrostis</taxon>
    </lineage>
</organism>
<dbReference type="Gramene" id="TVU03566">
    <property type="protein sequence ID" value="TVU03566"/>
    <property type="gene ID" value="EJB05_50882"/>
</dbReference>
<dbReference type="InterPro" id="IPR036388">
    <property type="entry name" value="WH-like_DNA-bd_sf"/>
</dbReference>
<dbReference type="GO" id="GO:0042742">
    <property type="term" value="P:defense response to bacterium"/>
    <property type="evidence" value="ECO:0007669"/>
    <property type="project" value="UniProtKB-ARBA"/>
</dbReference>
<dbReference type="EMBL" id="RWGY01000165">
    <property type="protein sequence ID" value="TVU03566.1"/>
    <property type="molecule type" value="Genomic_DNA"/>
</dbReference>
<dbReference type="InterPro" id="IPR044974">
    <property type="entry name" value="Disease_R_plants"/>
</dbReference>
<dbReference type="Gene3D" id="3.80.10.10">
    <property type="entry name" value="Ribonuclease Inhibitor"/>
    <property type="match status" value="1"/>
</dbReference>
<feature type="domain" description="NB-ARC" evidence="3">
    <location>
        <begin position="3"/>
        <end position="49"/>
    </location>
</feature>
<dbReference type="FunFam" id="1.10.10.10:FF:000322">
    <property type="entry name" value="Probable disease resistance protein At1g63360"/>
    <property type="match status" value="1"/>
</dbReference>
<dbReference type="Pfam" id="PF00931">
    <property type="entry name" value="NB-ARC"/>
    <property type="match status" value="1"/>
</dbReference>
<dbReference type="Pfam" id="PF23598">
    <property type="entry name" value="LRR_14"/>
    <property type="match status" value="1"/>
</dbReference>
<comment type="caution">
    <text evidence="6">The sequence shown here is derived from an EMBL/GenBank/DDBJ whole genome shotgun (WGS) entry which is preliminary data.</text>
</comment>
<dbReference type="GO" id="GO:0009626">
    <property type="term" value="P:plant-type hypersensitive response"/>
    <property type="evidence" value="ECO:0007669"/>
    <property type="project" value="UniProtKB-ARBA"/>
</dbReference>
<dbReference type="PANTHER" id="PTHR23155">
    <property type="entry name" value="DISEASE RESISTANCE PROTEIN RP"/>
    <property type="match status" value="1"/>
</dbReference>
<proteinExistence type="predicted"/>
<dbReference type="InterPro" id="IPR042197">
    <property type="entry name" value="Apaf_helical"/>
</dbReference>
<dbReference type="GO" id="GO:0002758">
    <property type="term" value="P:innate immune response-activating signaling pathway"/>
    <property type="evidence" value="ECO:0007669"/>
    <property type="project" value="UniProtKB-ARBA"/>
</dbReference>
<dbReference type="SUPFAM" id="SSF52540">
    <property type="entry name" value="P-loop containing nucleoside triphosphate hydrolases"/>
    <property type="match status" value="1"/>
</dbReference>
<dbReference type="OrthoDB" id="1357022at2759"/>
<evidence type="ECO:0000313" key="6">
    <source>
        <dbReference type="EMBL" id="TVU03566.1"/>
    </source>
</evidence>
<name>A0A5J9SX34_9POAL</name>
<dbReference type="InterPro" id="IPR002182">
    <property type="entry name" value="NB-ARC"/>
</dbReference>
<dbReference type="PANTHER" id="PTHR23155:SF1116">
    <property type="entry name" value="OS12G0273300 PROTEIN"/>
    <property type="match status" value="1"/>
</dbReference>
<dbReference type="GO" id="GO:0043531">
    <property type="term" value="F:ADP binding"/>
    <property type="evidence" value="ECO:0007669"/>
    <property type="project" value="InterPro"/>
</dbReference>
<reference evidence="6 7" key="1">
    <citation type="journal article" date="2019" name="Sci. Rep.">
        <title>A high-quality genome of Eragrostis curvula grass provides insights into Poaceae evolution and supports new strategies to enhance forage quality.</title>
        <authorList>
            <person name="Carballo J."/>
            <person name="Santos B.A.C.M."/>
            <person name="Zappacosta D."/>
            <person name="Garbus I."/>
            <person name="Selva J.P."/>
            <person name="Gallo C.A."/>
            <person name="Diaz A."/>
            <person name="Albertini E."/>
            <person name="Caccamo M."/>
            <person name="Echenique V."/>
        </authorList>
    </citation>
    <scope>NUCLEOTIDE SEQUENCE [LARGE SCALE GENOMIC DNA]</scope>
    <source>
        <strain evidence="7">cv. Victoria</strain>
        <tissue evidence="6">Leaf</tissue>
    </source>
</reference>
<keyword evidence="7" id="KW-1185">Reference proteome</keyword>
<keyword evidence="1" id="KW-0677">Repeat</keyword>
<keyword evidence="2" id="KW-0611">Plant defense</keyword>